<dbReference type="EMBL" id="VSSQ01002651">
    <property type="protein sequence ID" value="MPM16650.1"/>
    <property type="molecule type" value="Genomic_DNA"/>
</dbReference>
<sequence>MEMESNQQTLVTRTLGGIETLAQRSCQMLFLGDDRLCVERPGRYHICREIKIQVIGSLALGLQLDDQAGVLSCKCCKRIKGAIVVTPEQ</sequence>
<evidence type="ECO:0000313" key="1">
    <source>
        <dbReference type="EMBL" id="MPM16650.1"/>
    </source>
</evidence>
<name>A0A644XKD3_9ZZZZ</name>
<dbReference type="AlphaFoldDB" id="A0A644XKD3"/>
<gene>
    <name evidence="1" type="ORF">SDC9_63031</name>
</gene>
<protein>
    <submittedName>
        <fullName evidence="1">Uncharacterized protein</fullName>
    </submittedName>
</protein>
<comment type="caution">
    <text evidence="1">The sequence shown here is derived from an EMBL/GenBank/DDBJ whole genome shotgun (WGS) entry which is preliminary data.</text>
</comment>
<reference evidence="1" key="1">
    <citation type="submission" date="2019-08" db="EMBL/GenBank/DDBJ databases">
        <authorList>
            <person name="Kucharzyk K."/>
            <person name="Murdoch R.W."/>
            <person name="Higgins S."/>
            <person name="Loffler F."/>
        </authorList>
    </citation>
    <scope>NUCLEOTIDE SEQUENCE</scope>
</reference>
<proteinExistence type="predicted"/>
<organism evidence="1">
    <name type="scientific">bioreactor metagenome</name>
    <dbReference type="NCBI Taxonomy" id="1076179"/>
    <lineage>
        <taxon>unclassified sequences</taxon>
        <taxon>metagenomes</taxon>
        <taxon>ecological metagenomes</taxon>
    </lineage>
</organism>
<accession>A0A644XKD3</accession>